<name>A0ABS2GWM7_9LACO</name>
<dbReference type="Gene3D" id="3.40.50.150">
    <property type="entry name" value="Vaccinia Virus protein VP39"/>
    <property type="match status" value="1"/>
</dbReference>
<feature type="domain" description="Methyltransferase" evidence="2">
    <location>
        <begin position="37"/>
        <end position="131"/>
    </location>
</feature>
<dbReference type="InterPro" id="IPR041698">
    <property type="entry name" value="Methyltransf_25"/>
</dbReference>
<dbReference type="GO" id="GO:0032259">
    <property type="term" value="P:methylation"/>
    <property type="evidence" value="ECO:0007669"/>
    <property type="project" value="UniProtKB-KW"/>
</dbReference>
<gene>
    <name evidence="3" type="ORF">H5975_02060</name>
</gene>
<dbReference type="Proteomes" id="UP000785625">
    <property type="component" value="Unassembled WGS sequence"/>
</dbReference>
<sequence>MIYGSFAQYYDELFDEELYLKWQNYVEDNTSNNSKLLDLAGGAGRLGVLLARDGYDVTDADFSEEMLSLASSHATEAGVKLNLVEANMLDLAGLDTYDTVTCFADSLCYLQNIDEVQTVFDQVRQHLKTDGQFLFDIITPYQTDKVYPGFMFNYQSEDDQRFFMWSSFADDDVEHGVIHELSFFDRQENGQYQRLSETHFERSYELSKVKQALHNVGFQKVEVTSEFGTSPIQNDTTRWFFKCQ</sequence>
<dbReference type="RefSeq" id="WP_204784678.1">
    <property type="nucleotide sequence ID" value="NZ_JACJKU010000011.1"/>
</dbReference>
<keyword evidence="3" id="KW-0489">Methyltransferase</keyword>
<dbReference type="CDD" id="cd02440">
    <property type="entry name" value="AdoMet_MTases"/>
    <property type="match status" value="1"/>
</dbReference>
<evidence type="ECO:0000256" key="1">
    <source>
        <dbReference type="ARBA" id="ARBA00022679"/>
    </source>
</evidence>
<accession>A0ABS2GWM7</accession>
<protein>
    <submittedName>
        <fullName evidence="3">Class I SAM-dependent methyltransferase</fullName>
    </submittedName>
</protein>
<dbReference type="Pfam" id="PF13649">
    <property type="entry name" value="Methyltransf_25"/>
    <property type="match status" value="1"/>
</dbReference>
<comment type="caution">
    <text evidence="3">The sequence shown here is derived from an EMBL/GenBank/DDBJ whole genome shotgun (WGS) entry which is preliminary data.</text>
</comment>
<keyword evidence="4" id="KW-1185">Reference proteome</keyword>
<dbReference type="SUPFAM" id="SSF53335">
    <property type="entry name" value="S-adenosyl-L-methionine-dependent methyltransferases"/>
    <property type="match status" value="1"/>
</dbReference>
<proteinExistence type="predicted"/>
<dbReference type="PANTHER" id="PTHR43861">
    <property type="entry name" value="TRANS-ACONITATE 2-METHYLTRANSFERASE-RELATED"/>
    <property type="match status" value="1"/>
</dbReference>
<evidence type="ECO:0000313" key="3">
    <source>
        <dbReference type="EMBL" id="MBM6940283.1"/>
    </source>
</evidence>
<evidence type="ECO:0000259" key="2">
    <source>
        <dbReference type="Pfam" id="PF13649"/>
    </source>
</evidence>
<dbReference type="InterPro" id="IPR029063">
    <property type="entry name" value="SAM-dependent_MTases_sf"/>
</dbReference>
<keyword evidence="1" id="KW-0808">Transferase</keyword>
<organism evidence="3 4">
    <name type="scientific">Limosilactobacillus coleohominis</name>
    <dbReference type="NCBI Taxonomy" id="181675"/>
    <lineage>
        <taxon>Bacteria</taxon>
        <taxon>Bacillati</taxon>
        <taxon>Bacillota</taxon>
        <taxon>Bacilli</taxon>
        <taxon>Lactobacillales</taxon>
        <taxon>Lactobacillaceae</taxon>
        <taxon>Limosilactobacillus</taxon>
    </lineage>
</organism>
<dbReference type="EMBL" id="JACJKU010000011">
    <property type="protein sequence ID" value="MBM6940283.1"/>
    <property type="molecule type" value="Genomic_DNA"/>
</dbReference>
<evidence type="ECO:0000313" key="4">
    <source>
        <dbReference type="Proteomes" id="UP000785625"/>
    </source>
</evidence>
<dbReference type="GO" id="GO:0008168">
    <property type="term" value="F:methyltransferase activity"/>
    <property type="evidence" value="ECO:0007669"/>
    <property type="project" value="UniProtKB-KW"/>
</dbReference>
<reference evidence="3 4" key="1">
    <citation type="journal article" date="2021" name="Sci. Rep.">
        <title>The distribution of antibiotic resistance genes in chicken gut microbiota commensals.</title>
        <authorList>
            <person name="Juricova H."/>
            <person name="Matiasovicova J."/>
            <person name="Kubasova T."/>
            <person name="Cejkova D."/>
            <person name="Rychlik I."/>
        </authorList>
    </citation>
    <scope>NUCLEOTIDE SEQUENCE [LARGE SCALE GENOMIC DNA]</scope>
    <source>
        <strain evidence="3 4">An574</strain>
    </source>
</reference>
<dbReference type="Gene3D" id="2.20.25.110">
    <property type="entry name" value="S-adenosyl-L-methionine-dependent methyltransferases"/>
    <property type="match status" value="1"/>
</dbReference>